<dbReference type="RefSeq" id="WP_344042225.1">
    <property type="nucleotide sequence ID" value="NZ_BAAAKE010000033.1"/>
</dbReference>
<organism evidence="2 3">
    <name type="scientific">Saccharothrix xinjiangensis</name>
    <dbReference type="NCBI Taxonomy" id="204798"/>
    <lineage>
        <taxon>Bacteria</taxon>
        <taxon>Bacillati</taxon>
        <taxon>Actinomycetota</taxon>
        <taxon>Actinomycetes</taxon>
        <taxon>Pseudonocardiales</taxon>
        <taxon>Pseudonocardiaceae</taxon>
        <taxon>Saccharothrix</taxon>
    </lineage>
</organism>
<evidence type="ECO:0000256" key="1">
    <source>
        <dbReference type="SAM" id="Phobius"/>
    </source>
</evidence>
<keyword evidence="1" id="KW-0812">Transmembrane</keyword>
<feature type="transmembrane region" description="Helical" evidence="1">
    <location>
        <begin position="74"/>
        <end position="91"/>
    </location>
</feature>
<feature type="transmembrane region" description="Helical" evidence="1">
    <location>
        <begin position="131"/>
        <end position="151"/>
    </location>
</feature>
<feature type="transmembrane region" description="Helical" evidence="1">
    <location>
        <begin position="34"/>
        <end position="54"/>
    </location>
</feature>
<keyword evidence="3" id="KW-1185">Reference proteome</keyword>
<comment type="caution">
    <text evidence="2">The sequence shown here is derived from an EMBL/GenBank/DDBJ whole genome shotgun (WGS) entry which is preliminary data.</text>
</comment>
<evidence type="ECO:0000313" key="2">
    <source>
        <dbReference type="EMBL" id="MFC5052229.1"/>
    </source>
</evidence>
<name>A0ABV9XSR6_9PSEU</name>
<protein>
    <recommendedName>
        <fullName evidence="4">Transmembrane protein</fullName>
    </recommendedName>
</protein>
<keyword evidence="1" id="KW-0472">Membrane</keyword>
<dbReference type="EMBL" id="JBHSJB010000002">
    <property type="protein sequence ID" value="MFC5052229.1"/>
    <property type="molecule type" value="Genomic_DNA"/>
</dbReference>
<dbReference type="Proteomes" id="UP001595833">
    <property type="component" value="Unassembled WGS sequence"/>
</dbReference>
<gene>
    <name evidence="2" type="ORF">ACFPFM_00520</name>
</gene>
<sequence>MRDLMSDEHDDLADLRAEIDDVGRTAAKRFDPGSGALTISIASLAILVSLVLPWTEGRQGFSILFTDAQALPKFFSWAAVTTGVLLPAITLATRRWTLAWVCALTSFAASVAGVLSIWTTQTTTGHHPGPGPGFGLVLAVIAVITLLIKWLKIAASRPPLP</sequence>
<evidence type="ECO:0000313" key="3">
    <source>
        <dbReference type="Proteomes" id="UP001595833"/>
    </source>
</evidence>
<accession>A0ABV9XSR6</accession>
<keyword evidence="1" id="KW-1133">Transmembrane helix</keyword>
<reference evidence="3" key="1">
    <citation type="journal article" date="2019" name="Int. J. Syst. Evol. Microbiol.">
        <title>The Global Catalogue of Microorganisms (GCM) 10K type strain sequencing project: providing services to taxonomists for standard genome sequencing and annotation.</title>
        <authorList>
            <consortium name="The Broad Institute Genomics Platform"/>
            <consortium name="The Broad Institute Genome Sequencing Center for Infectious Disease"/>
            <person name="Wu L."/>
            <person name="Ma J."/>
        </authorList>
    </citation>
    <scope>NUCLEOTIDE SEQUENCE [LARGE SCALE GENOMIC DNA]</scope>
    <source>
        <strain evidence="3">KCTC 12848</strain>
    </source>
</reference>
<evidence type="ECO:0008006" key="4">
    <source>
        <dbReference type="Google" id="ProtNLM"/>
    </source>
</evidence>
<feature type="transmembrane region" description="Helical" evidence="1">
    <location>
        <begin position="98"/>
        <end position="119"/>
    </location>
</feature>
<proteinExistence type="predicted"/>